<feature type="coiled-coil region" evidence="1">
    <location>
        <begin position="182"/>
        <end position="216"/>
    </location>
</feature>
<evidence type="ECO:0000256" key="1">
    <source>
        <dbReference type="SAM" id="Coils"/>
    </source>
</evidence>
<evidence type="ECO:0000313" key="3">
    <source>
        <dbReference type="EMBL" id="MQM19787.1"/>
    </source>
</evidence>
<organism evidence="3 4">
    <name type="scientific">Colocasia esculenta</name>
    <name type="common">Wild taro</name>
    <name type="synonym">Arum esculentum</name>
    <dbReference type="NCBI Taxonomy" id="4460"/>
    <lineage>
        <taxon>Eukaryota</taxon>
        <taxon>Viridiplantae</taxon>
        <taxon>Streptophyta</taxon>
        <taxon>Embryophyta</taxon>
        <taxon>Tracheophyta</taxon>
        <taxon>Spermatophyta</taxon>
        <taxon>Magnoliopsida</taxon>
        <taxon>Liliopsida</taxon>
        <taxon>Araceae</taxon>
        <taxon>Aroideae</taxon>
        <taxon>Colocasieae</taxon>
        <taxon>Colocasia</taxon>
    </lineage>
</organism>
<accession>A0A843XLA2</accession>
<proteinExistence type="predicted"/>
<name>A0A843XLA2_COLES</name>
<dbReference type="AlphaFoldDB" id="A0A843XLA2"/>
<reference evidence="3" key="1">
    <citation type="submission" date="2017-07" db="EMBL/GenBank/DDBJ databases">
        <title>Taro Niue Genome Assembly and Annotation.</title>
        <authorList>
            <person name="Atibalentja N."/>
            <person name="Keating K."/>
            <person name="Fields C.J."/>
        </authorList>
    </citation>
    <scope>NUCLEOTIDE SEQUENCE</scope>
    <source>
        <strain evidence="3">Niue_2</strain>
        <tissue evidence="3">Leaf</tissue>
    </source>
</reference>
<feature type="region of interest" description="Disordered" evidence="2">
    <location>
        <begin position="458"/>
        <end position="500"/>
    </location>
</feature>
<dbReference type="EMBL" id="NMUH01009201">
    <property type="protein sequence ID" value="MQM19787.1"/>
    <property type="molecule type" value="Genomic_DNA"/>
</dbReference>
<evidence type="ECO:0000313" key="4">
    <source>
        <dbReference type="Proteomes" id="UP000652761"/>
    </source>
</evidence>
<dbReference type="Proteomes" id="UP000652761">
    <property type="component" value="Unassembled WGS sequence"/>
</dbReference>
<comment type="caution">
    <text evidence="3">The sequence shown here is derived from an EMBL/GenBank/DDBJ whole genome shotgun (WGS) entry which is preliminary data.</text>
</comment>
<sequence>MWSYYYLPLGRATQVRPDAVPLARRWLPVVSMVTYSFQLDVLHRDIRDFPKLLVVWQPYGGMGDESQSWVRSGRPLFGRDLWVHYLNEIEPLCLRLAARTLGLHQEWHEETEPRGVRRKTQKKAKIVDWHLQFLEQYADWQRGGQLVESEAIDSLAYLQRFQEEYGGCKFMRPSRDARNDLIDTLRAQLAGTEAQLAEAREALDALRATQATVERTDAAGASSSLSLTRAVARVKEVECDLIAQSDELQSALAWEASAHAEVTELSQQLSGLQTQASQKDADLPWDVMELHLTRAVAREKEVECDLIAQSDELQSALAWEASAHAEVTELSQQLSGLQTQASQKDADLPWDVMELHVTLSSERCNRVRERTRLAEERREERRQWEEERGRLVEDRREECHQWEEEHGWLSQQALDVRASLVVSERLRQVAEDRYRHGRERAVQQGRASAYSTSFIATSSQYERNVEEGRAAQGSTGSRASMRPPAPRSAADPGEVESSHR</sequence>
<keyword evidence="1" id="KW-0175">Coiled coil</keyword>
<feature type="compositionally biased region" description="Low complexity" evidence="2">
    <location>
        <begin position="477"/>
        <end position="490"/>
    </location>
</feature>
<keyword evidence="4" id="KW-1185">Reference proteome</keyword>
<protein>
    <submittedName>
        <fullName evidence="3">Uncharacterized protein</fullName>
    </submittedName>
</protein>
<gene>
    <name evidence="3" type="ORF">Taro_052798</name>
</gene>
<evidence type="ECO:0000256" key="2">
    <source>
        <dbReference type="SAM" id="MobiDB-lite"/>
    </source>
</evidence>